<dbReference type="EMBL" id="JAVDTS010000008">
    <property type="protein sequence ID" value="MDR6839434.1"/>
    <property type="molecule type" value="Genomic_DNA"/>
</dbReference>
<dbReference type="GO" id="GO:0005524">
    <property type="term" value="F:ATP binding"/>
    <property type="evidence" value="ECO:0007669"/>
    <property type="project" value="UniProtKB-KW"/>
</dbReference>
<dbReference type="RefSeq" id="WP_209820504.1">
    <property type="nucleotide sequence ID" value="NZ_JAVDTL010000008.1"/>
</dbReference>
<dbReference type="EMBL" id="JAVDTL010000008">
    <property type="protein sequence ID" value="MDR6769057.1"/>
    <property type="molecule type" value="Genomic_DNA"/>
</dbReference>
<dbReference type="Pfam" id="PF00294">
    <property type="entry name" value="PfkB"/>
    <property type="match status" value="1"/>
</dbReference>
<dbReference type="GO" id="GO:0003872">
    <property type="term" value="F:6-phosphofructokinase activity"/>
    <property type="evidence" value="ECO:0007669"/>
    <property type="project" value="TreeGrafter"/>
</dbReference>
<protein>
    <recommendedName>
        <fullName evidence="6">Phosphofructokinase</fullName>
    </recommendedName>
</protein>
<evidence type="ECO:0000313" key="11">
    <source>
        <dbReference type="Proteomes" id="UP001253458"/>
    </source>
</evidence>
<evidence type="ECO:0000313" key="9">
    <source>
        <dbReference type="EMBL" id="MDR6839434.1"/>
    </source>
</evidence>
<evidence type="ECO:0000256" key="6">
    <source>
        <dbReference type="PIRNR" id="PIRNR000535"/>
    </source>
</evidence>
<comment type="similarity">
    <text evidence="1 6">Belongs to the carbohydrate kinase PfkB family.</text>
</comment>
<keyword evidence="3" id="KW-0547">Nucleotide-binding</keyword>
<dbReference type="Gene3D" id="3.40.1190.20">
    <property type="match status" value="1"/>
</dbReference>
<reference evidence="8 10" key="1">
    <citation type="submission" date="2023-07" db="EMBL/GenBank/DDBJ databases">
        <title>Sorghum-associated microbial communities from plants grown in Nebraska, USA.</title>
        <authorList>
            <person name="Schachtman D."/>
        </authorList>
    </citation>
    <scope>NUCLEOTIDE SEQUENCE</scope>
    <source>
        <strain evidence="9 10">BE105</strain>
        <strain evidence="8">BE69</strain>
    </source>
</reference>
<sequence>MPALITLTLNPALDLATTTDHVAPTHKLRCGPVRRFAGGGGINVARVLHRLGADVCAWALAGGAAGAQVQQLLADEGVPTQLQRIAGDTRENFSVVETTTGQEFRFVLPGPTLQASEWQACLDALATHAPPPRWLIASGSLPPGTPDDFYAQLVRAVSAVSDQGVRVAVDTSGPPLAAALKAGVALVKPSLRELRDLLQQPLEHAADWCTAAQSLVHSGAADTVALSVGEQGAVLATREGVWQAPALNVPATTGTTGAGDCFLAALVWALDRGDAPAEALRWGVAAGAAALLHPGTTLAQAEDVQRLVRSVPAPVAFNIQP</sequence>
<name>A0AAJ2BV28_ACIDE</name>
<dbReference type="SUPFAM" id="SSF53613">
    <property type="entry name" value="Ribokinase-like"/>
    <property type="match status" value="1"/>
</dbReference>
<evidence type="ECO:0000313" key="8">
    <source>
        <dbReference type="EMBL" id="MDR6769057.1"/>
    </source>
</evidence>
<dbReference type="InterPro" id="IPR029056">
    <property type="entry name" value="Ribokinase-like"/>
</dbReference>
<dbReference type="PANTHER" id="PTHR46566:SF2">
    <property type="entry name" value="ATP-DEPENDENT 6-PHOSPHOFRUCTOKINASE ISOZYME 2"/>
    <property type="match status" value="1"/>
</dbReference>
<evidence type="ECO:0000259" key="7">
    <source>
        <dbReference type="Pfam" id="PF00294"/>
    </source>
</evidence>
<dbReference type="CDD" id="cd01164">
    <property type="entry name" value="FruK_PfkB_like"/>
    <property type="match status" value="1"/>
</dbReference>
<dbReference type="PROSITE" id="PS00583">
    <property type="entry name" value="PFKB_KINASES_1"/>
    <property type="match status" value="1"/>
</dbReference>
<evidence type="ECO:0000313" key="10">
    <source>
        <dbReference type="Proteomes" id="UP001249076"/>
    </source>
</evidence>
<evidence type="ECO:0000256" key="2">
    <source>
        <dbReference type="ARBA" id="ARBA00022679"/>
    </source>
</evidence>
<gene>
    <name evidence="8" type="ORF">J2W88_004365</name>
    <name evidence="9" type="ORF">J2W93_004302</name>
</gene>
<dbReference type="PANTHER" id="PTHR46566">
    <property type="entry name" value="1-PHOSPHOFRUCTOKINASE-RELATED"/>
    <property type="match status" value="1"/>
</dbReference>
<dbReference type="InterPro" id="IPR002173">
    <property type="entry name" value="Carboh/pur_kinase_PfkB_CS"/>
</dbReference>
<evidence type="ECO:0000256" key="5">
    <source>
        <dbReference type="ARBA" id="ARBA00022840"/>
    </source>
</evidence>
<comment type="caution">
    <text evidence="8">The sequence shown here is derived from an EMBL/GenBank/DDBJ whole genome shotgun (WGS) entry which is preliminary data.</text>
</comment>
<dbReference type="FunFam" id="3.40.1190.20:FF:000001">
    <property type="entry name" value="Phosphofructokinase"/>
    <property type="match status" value="1"/>
</dbReference>
<keyword evidence="2 6" id="KW-0808">Transferase</keyword>
<proteinExistence type="inferred from homology"/>
<dbReference type="PIRSF" id="PIRSF000535">
    <property type="entry name" value="1PFK/6PFK/LacC"/>
    <property type="match status" value="1"/>
</dbReference>
<evidence type="ECO:0000256" key="3">
    <source>
        <dbReference type="ARBA" id="ARBA00022741"/>
    </source>
</evidence>
<dbReference type="Proteomes" id="UP001249076">
    <property type="component" value="Unassembled WGS sequence"/>
</dbReference>
<dbReference type="InterPro" id="IPR011611">
    <property type="entry name" value="PfkB_dom"/>
</dbReference>
<dbReference type="InterPro" id="IPR017583">
    <property type="entry name" value="Tagatose/fructose_Pkinase"/>
</dbReference>
<keyword evidence="4" id="KW-0418">Kinase</keyword>
<dbReference type="Proteomes" id="UP001253458">
    <property type="component" value="Unassembled WGS sequence"/>
</dbReference>
<keyword evidence="10" id="KW-1185">Reference proteome</keyword>
<organism evidence="8 11">
    <name type="scientific">Acidovorax delafieldii</name>
    <name type="common">Pseudomonas delafieldii</name>
    <dbReference type="NCBI Taxonomy" id="47920"/>
    <lineage>
        <taxon>Bacteria</taxon>
        <taxon>Pseudomonadati</taxon>
        <taxon>Pseudomonadota</taxon>
        <taxon>Betaproteobacteria</taxon>
        <taxon>Burkholderiales</taxon>
        <taxon>Comamonadaceae</taxon>
        <taxon>Acidovorax</taxon>
    </lineage>
</organism>
<dbReference type="GO" id="GO:0005829">
    <property type="term" value="C:cytosol"/>
    <property type="evidence" value="ECO:0007669"/>
    <property type="project" value="TreeGrafter"/>
</dbReference>
<evidence type="ECO:0000256" key="1">
    <source>
        <dbReference type="ARBA" id="ARBA00010688"/>
    </source>
</evidence>
<feature type="domain" description="Carbohydrate kinase PfkB" evidence="7">
    <location>
        <begin position="12"/>
        <end position="298"/>
    </location>
</feature>
<accession>A0AAJ2BV28</accession>
<evidence type="ECO:0000256" key="4">
    <source>
        <dbReference type="ARBA" id="ARBA00022777"/>
    </source>
</evidence>
<dbReference type="NCBIfam" id="TIGR03168">
    <property type="entry name" value="1-PFK"/>
    <property type="match status" value="1"/>
</dbReference>
<dbReference type="AlphaFoldDB" id="A0AAJ2BV28"/>
<keyword evidence="5" id="KW-0067">ATP-binding</keyword>